<evidence type="ECO:0000256" key="3">
    <source>
        <dbReference type="ARBA" id="ARBA00022676"/>
    </source>
</evidence>
<gene>
    <name evidence="7" type="ORF">HMPREF3293_00694</name>
</gene>
<dbReference type="SUPFAM" id="SSF53448">
    <property type="entry name" value="Nucleotide-diphospho-sugar transferases"/>
    <property type="match status" value="1"/>
</dbReference>
<dbReference type="GO" id="GO:0085029">
    <property type="term" value="P:extracellular matrix assembly"/>
    <property type="evidence" value="ECO:0007669"/>
    <property type="project" value="TreeGrafter"/>
</dbReference>
<sequence length="430" mass="49898">MYTFFLMVEDYIKTHNLHLFMFFFAFIFIRWGIVFFHAIRYKPYDYEDKEINYFTSVLLPVVDEPLDLFYSVLMKIARQNPSEIIVVINGPKNEGLENLCVDFNRNLPIGFTPVQHYYTPVAGKRNGIRVAMEHINPNSDITVLVDSDTVWTEDTLSELLKPFACDQKIGGVTTRQKILDPDRKLVTMFANLLEEIRAEGTMKAMSVTGKVGCLPGRTIAFRTQILIDVMYDFMNETFMGFHKEVSDDRSLTNLTLRKGYKTVMQDTSVIYTDAPTEWKKFIRQQLRWSEGSQYNNLRMTPWMLKNAKLMCFIYWSDMISPMMLVSVYANTIICKVLNILGCAIPTLAYTAPWWQIILFILLGCIISFGSRNIKVMRSVKWYYTLLLPVFILVLTVVMVPIRLLGLMLCSDDMEWGTRKLEEDNDKAEVP</sequence>
<reference evidence="7 8" key="1">
    <citation type="submission" date="2016-02" db="EMBL/GenBank/DDBJ databases">
        <authorList>
            <person name="Wen L."/>
            <person name="He K."/>
            <person name="Yang H."/>
        </authorList>
    </citation>
    <scope>NUCLEOTIDE SEQUENCE [LARGE SCALE GENOMIC DNA]</scope>
    <source>
        <strain evidence="7 8">DSM 22607</strain>
    </source>
</reference>
<keyword evidence="4 7" id="KW-0808">Transferase</keyword>
<proteinExistence type="predicted"/>
<dbReference type="CDD" id="cd06434">
    <property type="entry name" value="GT2_HAS"/>
    <property type="match status" value="1"/>
</dbReference>
<accession>A0A136Q6Z7</accession>
<dbReference type="KEGG" id="cmiu:B1H56_06935"/>
<dbReference type="Pfam" id="PF13641">
    <property type="entry name" value="Glyco_tranf_2_3"/>
    <property type="match status" value="1"/>
</dbReference>
<evidence type="ECO:0000256" key="1">
    <source>
        <dbReference type="ARBA" id="ARBA00004236"/>
    </source>
</evidence>
<dbReference type="Gene3D" id="3.90.550.10">
    <property type="entry name" value="Spore Coat Polysaccharide Biosynthesis Protein SpsA, Chain A"/>
    <property type="match status" value="1"/>
</dbReference>
<evidence type="ECO:0000256" key="6">
    <source>
        <dbReference type="SAM" id="Phobius"/>
    </source>
</evidence>
<protein>
    <submittedName>
        <fullName evidence="7">Glycosyltransferase, group 2 family protein</fullName>
    </submittedName>
</protein>
<dbReference type="STRING" id="626937.HMPREF3293_00694"/>
<feature type="transmembrane region" description="Helical" evidence="6">
    <location>
        <begin position="381"/>
        <end position="403"/>
    </location>
</feature>
<dbReference type="EMBL" id="LSZW01000044">
    <property type="protein sequence ID" value="KXK66448.1"/>
    <property type="molecule type" value="Genomic_DNA"/>
</dbReference>
<dbReference type="GO" id="GO:0005886">
    <property type="term" value="C:plasma membrane"/>
    <property type="evidence" value="ECO:0007669"/>
    <property type="project" value="UniProtKB-SubCell"/>
</dbReference>
<name>A0A136Q6Z7_9FIRM</name>
<evidence type="ECO:0000313" key="7">
    <source>
        <dbReference type="EMBL" id="KXK66448.1"/>
    </source>
</evidence>
<evidence type="ECO:0000313" key="8">
    <source>
        <dbReference type="Proteomes" id="UP000070366"/>
    </source>
</evidence>
<keyword evidence="2" id="KW-1003">Cell membrane</keyword>
<dbReference type="Proteomes" id="UP000070366">
    <property type="component" value="Unassembled WGS sequence"/>
</dbReference>
<dbReference type="PANTHER" id="PTHR22913:SF12">
    <property type="entry name" value="MANNURONAN SYNTHASE"/>
    <property type="match status" value="1"/>
</dbReference>
<keyword evidence="6" id="KW-1133">Transmembrane helix</keyword>
<keyword evidence="3" id="KW-0328">Glycosyltransferase</keyword>
<comment type="caution">
    <text evidence="7">The sequence shown here is derived from an EMBL/GenBank/DDBJ whole genome shotgun (WGS) entry which is preliminary data.</text>
</comment>
<evidence type="ECO:0000256" key="2">
    <source>
        <dbReference type="ARBA" id="ARBA00022475"/>
    </source>
</evidence>
<organism evidence="7 8">
    <name type="scientific">Christensenella minuta</name>
    <dbReference type="NCBI Taxonomy" id="626937"/>
    <lineage>
        <taxon>Bacteria</taxon>
        <taxon>Bacillati</taxon>
        <taxon>Bacillota</taxon>
        <taxon>Clostridia</taxon>
        <taxon>Christensenellales</taxon>
        <taxon>Christensenellaceae</taxon>
        <taxon>Christensenella</taxon>
    </lineage>
</organism>
<dbReference type="GO" id="GO:0050501">
    <property type="term" value="F:hyaluronan synthase activity"/>
    <property type="evidence" value="ECO:0007669"/>
    <property type="project" value="TreeGrafter"/>
</dbReference>
<dbReference type="RefSeq" id="WP_066523732.1">
    <property type="nucleotide sequence ID" value="NZ_CABMOF010000029.1"/>
</dbReference>
<keyword evidence="8" id="KW-1185">Reference proteome</keyword>
<dbReference type="GO" id="GO:0030213">
    <property type="term" value="P:hyaluronan biosynthetic process"/>
    <property type="evidence" value="ECO:0007669"/>
    <property type="project" value="TreeGrafter"/>
</dbReference>
<dbReference type="InterPro" id="IPR029044">
    <property type="entry name" value="Nucleotide-diphossugar_trans"/>
</dbReference>
<dbReference type="PANTHER" id="PTHR22913">
    <property type="entry name" value="HYALURONAN SYNTHASE"/>
    <property type="match status" value="1"/>
</dbReference>
<dbReference type="AlphaFoldDB" id="A0A136Q6Z7"/>
<feature type="transmembrane region" description="Helical" evidence="6">
    <location>
        <begin position="312"/>
        <end position="333"/>
    </location>
</feature>
<comment type="subcellular location">
    <subcellularLocation>
        <location evidence="1">Cell membrane</location>
    </subcellularLocation>
</comment>
<feature type="transmembrane region" description="Helical" evidence="6">
    <location>
        <begin position="20"/>
        <end position="39"/>
    </location>
</feature>
<evidence type="ECO:0000256" key="5">
    <source>
        <dbReference type="ARBA" id="ARBA00023136"/>
    </source>
</evidence>
<dbReference type="OrthoDB" id="9766971at2"/>
<keyword evidence="5 6" id="KW-0472">Membrane</keyword>
<dbReference type="PATRIC" id="fig|626937.4.peg.684"/>
<evidence type="ECO:0000256" key="4">
    <source>
        <dbReference type="ARBA" id="ARBA00022679"/>
    </source>
</evidence>
<feature type="transmembrane region" description="Helical" evidence="6">
    <location>
        <begin position="353"/>
        <end position="369"/>
    </location>
</feature>
<keyword evidence="6" id="KW-0812">Transmembrane</keyword>